<accession>A0ABN5LJ72</accession>
<sequence length="276" mass="31363">MTYVQLFLRYELELEKAHEEPESLTFTFRNLKKLDFTEFTLLLRQEVSQEDRQLIERIADRLLAHEPAQYIIGHEVFHDLRFKVDERVLIPRPETAELVDLILAENEAEQVDLLDLGTGSGAIAIALAHSRPDWQVQASDISQKALSLARENAQANQVVVDFQQSDVFSQLSGSFDIIASNPPYISEADKHEVGLNVLNSEPHLALFADEEGLAIYRKIADQTGKYLKPSGKIYLEIGYKQGQIVSQIFQKVFPDKRVRVLPDQFGQDRMVVVDNG</sequence>
<comment type="caution">
    <text evidence="5">Lacks conserved residue(s) required for the propagation of feature annotation.</text>
</comment>
<comment type="catalytic activity">
    <reaction evidence="4 5">
        <text>L-glutaminyl-[peptide chain release factor] + S-adenosyl-L-methionine = N(5)-methyl-L-glutaminyl-[peptide chain release factor] + S-adenosyl-L-homocysteine + H(+)</text>
        <dbReference type="Rhea" id="RHEA:42896"/>
        <dbReference type="Rhea" id="RHEA-COMP:10271"/>
        <dbReference type="Rhea" id="RHEA-COMP:10272"/>
        <dbReference type="ChEBI" id="CHEBI:15378"/>
        <dbReference type="ChEBI" id="CHEBI:30011"/>
        <dbReference type="ChEBI" id="CHEBI:57856"/>
        <dbReference type="ChEBI" id="CHEBI:59789"/>
        <dbReference type="ChEBI" id="CHEBI:61891"/>
        <dbReference type="EC" id="2.1.1.297"/>
    </reaction>
</comment>
<keyword evidence="1 5" id="KW-0489">Methyltransferase</keyword>
<comment type="similarity">
    <text evidence="5">Belongs to the protein N5-glutamine methyltransferase family. PrmC subfamily.</text>
</comment>
<keyword evidence="3 5" id="KW-0949">S-adenosyl-L-methionine</keyword>
<dbReference type="PROSITE" id="PS00092">
    <property type="entry name" value="N6_MTASE"/>
    <property type="match status" value="1"/>
</dbReference>
<proteinExistence type="inferred from homology"/>
<dbReference type="InterPro" id="IPR029063">
    <property type="entry name" value="SAM-dependent_MTases_sf"/>
</dbReference>
<feature type="domain" description="Methyltransferase small" evidence="6">
    <location>
        <begin position="109"/>
        <end position="192"/>
    </location>
</feature>
<dbReference type="InterPro" id="IPR002052">
    <property type="entry name" value="DNA_methylase_N6_adenine_CS"/>
</dbReference>
<evidence type="ECO:0000313" key="8">
    <source>
        <dbReference type="EMBL" id="AWN20771.1"/>
    </source>
</evidence>
<dbReference type="Gene3D" id="1.10.8.10">
    <property type="entry name" value="DNA helicase RuvA subunit, C-terminal domain"/>
    <property type="match status" value="1"/>
</dbReference>
<evidence type="ECO:0000259" key="6">
    <source>
        <dbReference type="Pfam" id="PF05175"/>
    </source>
</evidence>
<dbReference type="GO" id="GO:0008168">
    <property type="term" value="F:methyltransferase activity"/>
    <property type="evidence" value="ECO:0007669"/>
    <property type="project" value="UniProtKB-KW"/>
</dbReference>
<evidence type="ECO:0000313" key="9">
    <source>
        <dbReference type="Proteomes" id="UP000245369"/>
    </source>
</evidence>
<evidence type="ECO:0000256" key="5">
    <source>
        <dbReference type="HAMAP-Rule" id="MF_02126"/>
    </source>
</evidence>
<dbReference type="SUPFAM" id="SSF53335">
    <property type="entry name" value="S-adenosyl-L-methionine-dependent methyltransferases"/>
    <property type="match status" value="1"/>
</dbReference>
<feature type="domain" description="Release factor glutamine methyltransferase N-terminal" evidence="7">
    <location>
        <begin position="11"/>
        <end position="73"/>
    </location>
</feature>
<dbReference type="HAMAP" id="MF_02126">
    <property type="entry name" value="RF_methyltr_PrmC"/>
    <property type="match status" value="1"/>
</dbReference>
<comment type="function">
    <text evidence="5">Methylates the class 1 translation termination release factors RF1/PrfA and RF2/PrfB on the glutamine residue of the universally conserved GGQ motif.</text>
</comment>
<evidence type="ECO:0000259" key="7">
    <source>
        <dbReference type="Pfam" id="PF17827"/>
    </source>
</evidence>
<dbReference type="RefSeq" id="WP_002959179.1">
    <property type="nucleotide sequence ID" value="NZ_CP029490.1"/>
</dbReference>
<dbReference type="Pfam" id="PF05175">
    <property type="entry name" value="MTS"/>
    <property type="match status" value="1"/>
</dbReference>
<feature type="binding site" evidence="5">
    <location>
        <position position="140"/>
    </location>
    <ligand>
        <name>S-adenosyl-L-methionine</name>
        <dbReference type="ChEBI" id="CHEBI:59789"/>
    </ligand>
</feature>
<dbReference type="Gene3D" id="3.40.50.150">
    <property type="entry name" value="Vaccinia Virus protein VP39"/>
    <property type="match status" value="1"/>
</dbReference>
<evidence type="ECO:0000256" key="4">
    <source>
        <dbReference type="ARBA" id="ARBA00048391"/>
    </source>
</evidence>
<reference evidence="8 9" key="1">
    <citation type="submission" date="2018-05" db="EMBL/GenBank/DDBJ databases">
        <title>Complete genome sequences of Streptococcus sobrinus.</title>
        <authorList>
            <person name="Sales M."/>
            <person name="Jensen P.A."/>
        </authorList>
    </citation>
    <scope>NUCLEOTIDE SEQUENCE [LARGE SCALE GENOMIC DNA]</scope>
    <source>
        <strain evidence="8 9">SL1</strain>
    </source>
</reference>
<dbReference type="InterPro" id="IPR050320">
    <property type="entry name" value="N5-glutamine_MTase"/>
</dbReference>
<dbReference type="InterPro" id="IPR007848">
    <property type="entry name" value="Small_mtfrase_dom"/>
</dbReference>
<dbReference type="Proteomes" id="UP000245369">
    <property type="component" value="Chromosome"/>
</dbReference>
<dbReference type="EMBL" id="CP029490">
    <property type="protein sequence ID" value="AWN20771.1"/>
    <property type="molecule type" value="Genomic_DNA"/>
</dbReference>
<dbReference type="GeneID" id="93923901"/>
<keyword evidence="9" id="KW-1185">Reference proteome</keyword>
<feature type="binding site" evidence="5">
    <location>
        <position position="181"/>
    </location>
    <ligand>
        <name>S-adenosyl-L-methionine</name>
        <dbReference type="ChEBI" id="CHEBI:59789"/>
    </ligand>
</feature>
<dbReference type="NCBIfam" id="TIGR00536">
    <property type="entry name" value="hemK_fam"/>
    <property type="match status" value="1"/>
</dbReference>
<gene>
    <name evidence="5 8" type="primary">prmC</name>
    <name evidence="8" type="ORF">DK182_05170</name>
</gene>
<name>A0ABN5LJ72_9STRE</name>
<dbReference type="InterPro" id="IPR040758">
    <property type="entry name" value="PrmC_N"/>
</dbReference>
<evidence type="ECO:0000256" key="3">
    <source>
        <dbReference type="ARBA" id="ARBA00022691"/>
    </source>
</evidence>
<dbReference type="EC" id="2.1.1.297" evidence="5"/>
<evidence type="ECO:0000256" key="2">
    <source>
        <dbReference type="ARBA" id="ARBA00022679"/>
    </source>
</evidence>
<dbReference type="GO" id="GO:0032259">
    <property type="term" value="P:methylation"/>
    <property type="evidence" value="ECO:0007669"/>
    <property type="project" value="UniProtKB-KW"/>
</dbReference>
<keyword evidence="2 5" id="KW-0808">Transferase</keyword>
<feature type="binding site" evidence="5">
    <location>
        <begin position="117"/>
        <end position="121"/>
    </location>
    <ligand>
        <name>S-adenosyl-L-methionine</name>
        <dbReference type="ChEBI" id="CHEBI:59789"/>
    </ligand>
</feature>
<protein>
    <recommendedName>
        <fullName evidence="5">Release factor glutamine methyltransferase</fullName>
        <shortName evidence="5">RF MTase</shortName>
        <ecNumber evidence="5">2.1.1.297</ecNumber>
    </recommendedName>
    <alternativeName>
        <fullName evidence="5">N5-glutamine methyltransferase PrmC</fullName>
    </alternativeName>
    <alternativeName>
        <fullName evidence="5">Protein-(glutamine-N5) MTase PrmC</fullName>
    </alternativeName>
    <alternativeName>
        <fullName evidence="5">Protein-glutamine N-methyltransferase PrmC</fullName>
    </alternativeName>
</protein>
<dbReference type="NCBIfam" id="TIGR03534">
    <property type="entry name" value="RF_mod_PrmC"/>
    <property type="match status" value="1"/>
</dbReference>
<dbReference type="Pfam" id="PF17827">
    <property type="entry name" value="PrmC_N"/>
    <property type="match status" value="1"/>
</dbReference>
<dbReference type="PANTHER" id="PTHR18895">
    <property type="entry name" value="HEMK METHYLTRANSFERASE"/>
    <property type="match status" value="1"/>
</dbReference>
<evidence type="ECO:0000256" key="1">
    <source>
        <dbReference type="ARBA" id="ARBA00022603"/>
    </source>
</evidence>
<dbReference type="InterPro" id="IPR004556">
    <property type="entry name" value="HemK-like"/>
</dbReference>
<organism evidence="8 9">
    <name type="scientific">Streptococcus sobrinus</name>
    <dbReference type="NCBI Taxonomy" id="1310"/>
    <lineage>
        <taxon>Bacteria</taxon>
        <taxon>Bacillati</taxon>
        <taxon>Bacillota</taxon>
        <taxon>Bacilli</taxon>
        <taxon>Lactobacillales</taxon>
        <taxon>Streptococcaceae</taxon>
        <taxon>Streptococcus</taxon>
    </lineage>
</organism>
<dbReference type="PANTHER" id="PTHR18895:SF74">
    <property type="entry name" value="MTRF1L RELEASE FACTOR GLUTAMINE METHYLTRANSFERASE"/>
    <property type="match status" value="1"/>
</dbReference>
<dbReference type="CDD" id="cd02440">
    <property type="entry name" value="AdoMet_MTases"/>
    <property type="match status" value="1"/>
</dbReference>
<dbReference type="InterPro" id="IPR019874">
    <property type="entry name" value="RF_methyltr_PrmC"/>
</dbReference>
<feature type="binding site" evidence="5">
    <location>
        <begin position="181"/>
        <end position="184"/>
    </location>
    <ligand>
        <name>substrate</name>
    </ligand>
</feature>